<evidence type="ECO:0000313" key="2">
    <source>
        <dbReference type="Proteomes" id="UP000033965"/>
    </source>
</evidence>
<evidence type="ECO:0000313" key="1">
    <source>
        <dbReference type="EMBL" id="KKW09452.1"/>
    </source>
</evidence>
<dbReference type="EMBL" id="LCPZ01000001">
    <property type="protein sequence ID" value="KKW09452.1"/>
    <property type="molecule type" value="Genomic_DNA"/>
</dbReference>
<comment type="caution">
    <text evidence="1">The sequence shown here is derived from an EMBL/GenBank/DDBJ whole genome shotgun (WGS) entry which is preliminary data.</text>
</comment>
<reference evidence="1 2" key="1">
    <citation type="journal article" date="2015" name="Nature">
        <title>rRNA introns, odd ribosomes, and small enigmatic genomes across a large radiation of phyla.</title>
        <authorList>
            <person name="Brown C.T."/>
            <person name="Hug L.A."/>
            <person name="Thomas B.C."/>
            <person name="Sharon I."/>
            <person name="Castelle C.J."/>
            <person name="Singh A."/>
            <person name="Wilkins M.J."/>
            <person name="Williams K.H."/>
            <person name="Banfield J.F."/>
        </authorList>
    </citation>
    <scope>NUCLEOTIDE SEQUENCE [LARGE SCALE GENOMIC DNA]</scope>
</reference>
<organism evidence="1 2">
    <name type="scientific">Candidatus Kaiserbacteria bacterium GW2011_GWA2_49_19</name>
    <dbReference type="NCBI Taxonomy" id="1618669"/>
    <lineage>
        <taxon>Bacteria</taxon>
        <taxon>Candidatus Kaiseribacteriota</taxon>
    </lineage>
</organism>
<protein>
    <submittedName>
        <fullName evidence="1">Uncharacterized protein</fullName>
    </submittedName>
</protein>
<sequence>MTNNTLCDKCGLPTPRGNDVRTFCAIMQEENGNTMGGFLFWAAPHARHFLPVIAQDGKILCEGSPSRAQYIEGQPRDTRPEFAYSEKREWLIRKAFVQMHTETLAPA</sequence>
<accession>A0A0G1Y3I6</accession>
<name>A0A0G1Y3I6_9BACT</name>
<dbReference type="Proteomes" id="UP000033965">
    <property type="component" value="Unassembled WGS sequence"/>
</dbReference>
<proteinExistence type="predicted"/>
<gene>
    <name evidence="1" type="ORF">UY44_C0001G0017</name>
</gene>
<dbReference type="AlphaFoldDB" id="A0A0G1Y3I6"/>